<dbReference type="EMBL" id="CM011674">
    <property type="protein sequence ID" value="TMS22863.1"/>
    <property type="molecule type" value="Genomic_DNA"/>
</dbReference>
<dbReference type="Proteomes" id="UP000793456">
    <property type="component" value="Chromosome I"/>
</dbReference>
<organism evidence="1 2">
    <name type="scientific">Larimichthys crocea</name>
    <name type="common">Large yellow croaker</name>
    <name type="synonym">Pseudosciaena crocea</name>
    <dbReference type="NCBI Taxonomy" id="215358"/>
    <lineage>
        <taxon>Eukaryota</taxon>
        <taxon>Metazoa</taxon>
        <taxon>Chordata</taxon>
        <taxon>Craniata</taxon>
        <taxon>Vertebrata</taxon>
        <taxon>Euteleostomi</taxon>
        <taxon>Actinopterygii</taxon>
        <taxon>Neopterygii</taxon>
        <taxon>Teleostei</taxon>
        <taxon>Neoteleostei</taxon>
        <taxon>Acanthomorphata</taxon>
        <taxon>Eupercaria</taxon>
        <taxon>Sciaenidae</taxon>
        <taxon>Larimichthys</taxon>
    </lineage>
</organism>
<sequence length="322" mass="35241">MAGLCWMAVVLAIFLSAGNSLAAVDQNWLESIIEGIKNQYALGDTFSLAVNIPQNQDPDNLQQVFQDDPVDKVKQTVSEGQVYQGTRLVAAGAVEQVLENIQPFIKRCQGNFLVIYSEESPCSPTCTNANEDSIASKINDVIQNWKGYAFVFSKVVDVPGADMSQQSESFKKLGISKLGLDNIFRCYQPGDDPFQCTSCSSDGDVTPSCVSNNAPSIQEPGVANEISTVPPTGIDLSNQILPGHGGRKGGKVRKQCRRKGGCKRRGGRKRGKGGKVRKRGKQRKGGKGRRRGKPGGRRRGKGKRRGNKRGRRRSRGWWMLLQ</sequence>
<gene>
    <name evidence="1" type="ORF">E3U43_008169</name>
</gene>
<evidence type="ECO:0000313" key="1">
    <source>
        <dbReference type="EMBL" id="TMS22863.1"/>
    </source>
</evidence>
<proteinExistence type="predicted"/>
<evidence type="ECO:0000313" key="2">
    <source>
        <dbReference type="Proteomes" id="UP000793456"/>
    </source>
</evidence>
<comment type="caution">
    <text evidence="1">The sequence shown here is derived from an EMBL/GenBank/DDBJ whole genome shotgun (WGS) entry which is preliminary data.</text>
</comment>
<keyword evidence="2" id="KW-1185">Reference proteome</keyword>
<name>A0ACD3RUM5_LARCR</name>
<protein>
    <submittedName>
        <fullName evidence="1">Uncharacterized protein</fullName>
    </submittedName>
</protein>
<accession>A0ACD3RUM5</accession>
<reference evidence="1" key="1">
    <citation type="submission" date="2018-11" db="EMBL/GenBank/DDBJ databases">
        <title>The sequence and de novo assembly of Larimichthys crocea genome using PacBio and Hi-C technologies.</title>
        <authorList>
            <person name="Xu P."/>
            <person name="Chen B."/>
            <person name="Zhou Z."/>
            <person name="Ke Q."/>
            <person name="Wu Y."/>
            <person name="Bai H."/>
            <person name="Pu F."/>
        </authorList>
    </citation>
    <scope>NUCLEOTIDE SEQUENCE</scope>
    <source>
        <tissue evidence="1">Muscle</tissue>
    </source>
</reference>